<dbReference type="InterPro" id="IPR003959">
    <property type="entry name" value="ATPase_AAA_core"/>
</dbReference>
<reference evidence="10 11" key="1">
    <citation type="submission" date="2018-07" db="EMBL/GenBank/DDBJ databases">
        <title>The complete nuclear genome of the prasinophyte Chloropicon primus (CCMP1205).</title>
        <authorList>
            <person name="Pombert J.-F."/>
            <person name="Otis C."/>
            <person name="Turmel M."/>
            <person name="Lemieux C."/>
        </authorList>
    </citation>
    <scope>NUCLEOTIDE SEQUENCE [LARGE SCALE GENOMIC DNA]</scope>
    <source>
        <strain evidence="10 11">CCMP1205</strain>
    </source>
</reference>
<comment type="subcellular location">
    <subcellularLocation>
        <location evidence="7">Cytoplasm</location>
        <location evidence="7">Cytoskeleton</location>
    </subcellularLocation>
</comment>
<dbReference type="GO" id="GO:0016887">
    <property type="term" value="F:ATP hydrolysis activity"/>
    <property type="evidence" value="ECO:0007669"/>
    <property type="project" value="InterPro"/>
</dbReference>
<evidence type="ECO:0000256" key="5">
    <source>
        <dbReference type="ARBA" id="ARBA00023212"/>
    </source>
</evidence>
<evidence type="ECO:0000256" key="6">
    <source>
        <dbReference type="ARBA" id="ARBA00023235"/>
    </source>
</evidence>
<dbReference type="PANTHER" id="PTHR23074">
    <property type="entry name" value="AAA DOMAIN-CONTAINING"/>
    <property type="match status" value="1"/>
</dbReference>
<dbReference type="EMBL" id="CP031052">
    <property type="protein sequence ID" value="QDZ25822.1"/>
    <property type="molecule type" value="Genomic_DNA"/>
</dbReference>
<gene>
    <name evidence="7" type="primary">KATNA1</name>
    <name evidence="10" type="ORF">A3770_19p83400</name>
</gene>
<dbReference type="STRING" id="1764295.A0A5B8N157"/>
<dbReference type="InterPro" id="IPR028596">
    <property type="entry name" value="KATNA1"/>
</dbReference>
<dbReference type="GO" id="GO:0005737">
    <property type="term" value="C:cytoplasm"/>
    <property type="evidence" value="ECO:0007669"/>
    <property type="project" value="UniProtKB-UniRule"/>
</dbReference>
<name>A0A5B8N157_9CHLO</name>
<dbReference type="Pfam" id="PF09336">
    <property type="entry name" value="Vps4_C"/>
    <property type="match status" value="1"/>
</dbReference>
<dbReference type="Pfam" id="PF00004">
    <property type="entry name" value="AAA"/>
    <property type="match status" value="1"/>
</dbReference>
<dbReference type="GO" id="GO:0008568">
    <property type="term" value="F:microtubule severing ATPase activity"/>
    <property type="evidence" value="ECO:0007669"/>
    <property type="project" value="UniProtKB-EC"/>
</dbReference>
<keyword evidence="4 7" id="KW-0067">ATP-binding</keyword>
<evidence type="ECO:0000256" key="3">
    <source>
        <dbReference type="ARBA" id="ARBA00022741"/>
    </source>
</evidence>
<keyword evidence="2 7" id="KW-0493">Microtubule</keyword>
<dbReference type="Proteomes" id="UP000316726">
    <property type="component" value="Chromosome 19"/>
</dbReference>
<dbReference type="PANTHER" id="PTHR23074:SF19">
    <property type="entry name" value="KATANIN P60 ATPASE-CONTAINING SUBUNIT A1"/>
    <property type="match status" value="1"/>
</dbReference>
<evidence type="ECO:0000256" key="4">
    <source>
        <dbReference type="ARBA" id="ARBA00022840"/>
    </source>
</evidence>
<dbReference type="OrthoDB" id="191529at2759"/>
<evidence type="ECO:0000313" key="10">
    <source>
        <dbReference type="EMBL" id="QDZ25822.1"/>
    </source>
</evidence>
<dbReference type="Gene3D" id="1.10.8.60">
    <property type="match status" value="1"/>
</dbReference>
<evidence type="ECO:0000256" key="1">
    <source>
        <dbReference type="ARBA" id="ARBA00022490"/>
    </source>
</evidence>
<keyword evidence="6 7" id="KW-0413">Isomerase</keyword>
<organism evidence="10 11">
    <name type="scientific">Chloropicon primus</name>
    <dbReference type="NCBI Taxonomy" id="1764295"/>
    <lineage>
        <taxon>Eukaryota</taxon>
        <taxon>Viridiplantae</taxon>
        <taxon>Chlorophyta</taxon>
        <taxon>Chloropicophyceae</taxon>
        <taxon>Chloropicales</taxon>
        <taxon>Chloropicaceae</taxon>
        <taxon>Chloropicon</taxon>
    </lineage>
</organism>
<comment type="similarity">
    <text evidence="7">Belongs to the AAA ATPase family. Katanin p60 subunit A1 subfamily.</text>
</comment>
<dbReference type="GO" id="GO:0005874">
    <property type="term" value="C:microtubule"/>
    <property type="evidence" value="ECO:0007669"/>
    <property type="project" value="UniProtKB-KW"/>
</dbReference>
<dbReference type="GO" id="GO:0008017">
    <property type="term" value="F:microtubule binding"/>
    <property type="evidence" value="ECO:0007669"/>
    <property type="project" value="UniProtKB-UniRule"/>
</dbReference>
<feature type="region of interest" description="Disordered" evidence="8">
    <location>
        <begin position="1"/>
        <end position="71"/>
    </location>
</feature>
<dbReference type="GO" id="GO:0051013">
    <property type="term" value="P:microtubule severing"/>
    <property type="evidence" value="ECO:0007669"/>
    <property type="project" value="UniProtKB-UniRule"/>
</dbReference>
<keyword evidence="11" id="KW-1185">Reference proteome</keyword>
<dbReference type="GO" id="GO:0005524">
    <property type="term" value="F:ATP binding"/>
    <property type="evidence" value="ECO:0007669"/>
    <property type="project" value="UniProtKB-KW"/>
</dbReference>
<feature type="binding site" evidence="7">
    <location>
        <begin position="371"/>
        <end position="378"/>
    </location>
    <ligand>
        <name>ATP</name>
        <dbReference type="ChEBI" id="CHEBI:30616"/>
    </ligand>
</feature>
<dbReference type="InterPro" id="IPR050304">
    <property type="entry name" value="MT-severing_AAA_ATPase"/>
</dbReference>
<dbReference type="AlphaFoldDB" id="A0A5B8N157"/>
<feature type="compositionally biased region" description="Low complexity" evidence="8">
    <location>
        <begin position="1"/>
        <end position="15"/>
    </location>
</feature>
<dbReference type="Gene3D" id="3.40.50.300">
    <property type="entry name" value="P-loop containing nucleotide triphosphate hydrolases"/>
    <property type="match status" value="1"/>
</dbReference>
<evidence type="ECO:0000313" key="11">
    <source>
        <dbReference type="Proteomes" id="UP000316726"/>
    </source>
</evidence>
<dbReference type="InterPro" id="IPR041569">
    <property type="entry name" value="AAA_lid_3"/>
</dbReference>
<evidence type="ECO:0000256" key="2">
    <source>
        <dbReference type="ARBA" id="ARBA00022701"/>
    </source>
</evidence>
<dbReference type="SMART" id="SM00382">
    <property type="entry name" value="AAA"/>
    <property type="match status" value="1"/>
</dbReference>
<feature type="domain" description="AAA+ ATPase" evidence="9">
    <location>
        <begin position="363"/>
        <end position="503"/>
    </location>
</feature>
<dbReference type="InterPro" id="IPR015415">
    <property type="entry name" value="Spast_Vps4_C"/>
</dbReference>
<evidence type="ECO:0000256" key="8">
    <source>
        <dbReference type="SAM" id="MobiDB-lite"/>
    </source>
</evidence>
<protein>
    <recommendedName>
        <fullName evidence="7">Katanin p60 ATPase-containing subunit A1</fullName>
        <shortName evidence="7">Katanin p60 subunit A1</shortName>
        <ecNumber evidence="7">5.6.1.1</ecNumber>
    </recommendedName>
    <alternativeName>
        <fullName evidence="7">p60 katanin</fullName>
    </alternativeName>
</protein>
<sequence>MRSSSSSKPATSGSSHRSQVNKSKYSGGEVGNSVLDNLNKRFGQEGGLNALGSESSERRPCGTSTGGGSSWVKWTEGGGAYKWWKASSSSADETGKGNGGGTGGTLEYFGGSKQFCVIRYRPKAEDDADGHQALRGGGGSSVRVGMRFKCAHAAPASGHVPAFHLVLCRRKSSPNETLALAVDTKERVLSLEVFHIGETQASRVRTLHTWSCRDLRPGVFNGLVVESRADNNESGSQDVVPEGITLSIVCNDTSVAESVAIRDDDGVGEVTPVVALGVSRSRLEWDDLVVKPGTGTGLGIRSMSRFRGNDMSLVQAIEEEMLEIENPITFDDIASLKGAKELLNEAVTLPLLIPEFFVGIREPWKGVLLFGPPGTGKTLLARAVASMSDIRFFNCSSAAMTSKWRGESEKLCKVLFQMARHYAPSIIFFDEVDAQVSQRGQDGEHEASRRFKSELLSQMDGIASGDASSGKNVIVLATTNCPWDVDEAMRRRLEKRIYIPLPDEDARTEMFKIYLKSLVLDEGVDVRELAGRTQGFSGADIKLLCRDASMMPMRRVILNKTPEQIRQMKLQGQLDSVKIPLLRDDFDKALSKMQPSVSPDAVARYEKWKKEFASE</sequence>
<dbReference type="HAMAP" id="MF_03023">
    <property type="entry name" value="Katanin_p60_A1"/>
    <property type="match status" value="1"/>
</dbReference>
<accession>A0A5B8N157</accession>
<dbReference type="FunFam" id="3.40.50.300:FF:000159">
    <property type="entry name" value="Katanin p60 ATPase-containing subunit A1"/>
    <property type="match status" value="1"/>
</dbReference>
<comment type="catalytic activity">
    <reaction evidence="7">
        <text>n ATP + n H2O + a microtubule = n ADP + n phosphate + (n+1) alpha/beta tubulin heterodimers.</text>
        <dbReference type="EC" id="5.6.1.1"/>
    </reaction>
</comment>
<evidence type="ECO:0000256" key="7">
    <source>
        <dbReference type="HAMAP-Rule" id="MF_03023"/>
    </source>
</evidence>
<dbReference type="InterPro" id="IPR003593">
    <property type="entry name" value="AAA+_ATPase"/>
</dbReference>
<proteinExistence type="inferred from homology"/>
<dbReference type="Pfam" id="PF17862">
    <property type="entry name" value="AAA_lid_3"/>
    <property type="match status" value="1"/>
</dbReference>
<dbReference type="EC" id="5.6.1.1" evidence="7"/>
<keyword evidence="3 7" id="KW-0547">Nucleotide-binding</keyword>
<keyword evidence="5 7" id="KW-0206">Cytoskeleton</keyword>
<evidence type="ECO:0000259" key="9">
    <source>
        <dbReference type="SMART" id="SM00382"/>
    </source>
</evidence>
<dbReference type="SUPFAM" id="SSF52540">
    <property type="entry name" value="P-loop containing nucleoside triphosphate hydrolases"/>
    <property type="match status" value="1"/>
</dbReference>
<dbReference type="InterPro" id="IPR027417">
    <property type="entry name" value="P-loop_NTPase"/>
</dbReference>
<keyword evidence="1 7" id="KW-0963">Cytoplasm</keyword>
<comment type="function">
    <text evidence="7">Severs microtubules in an ATP-dependent manner. Microtubule severing may promote rapid reorganization of cellular microtubule arrays.</text>
</comment>